<organism evidence="1 2">
    <name type="scientific">Neonectria magnoliae</name>
    <dbReference type="NCBI Taxonomy" id="2732573"/>
    <lineage>
        <taxon>Eukaryota</taxon>
        <taxon>Fungi</taxon>
        <taxon>Dikarya</taxon>
        <taxon>Ascomycota</taxon>
        <taxon>Pezizomycotina</taxon>
        <taxon>Sordariomycetes</taxon>
        <taxon>Hypocreomycetidae</taxon>
        <taxon>Hypocreales</taxon>
        <taxon>Nectriaceae</taxon>
        <taxon>Neonectria</taxon>
    </lineage>
</organism>
<sequence>MPSSGADSWRQTNPETTYNTFLLREHRISDRQKIDSLILSSQCAIDVFGGPGLVVDLINEPQGQLLSMTAHYAIIDLVSWRIIIRELEVVLQDGVGALRPQRSLSWQA</sequence>
<name>A0ABR1HHZ9_9HYPO</name>
<comment type="caution">
    <text evidence="1">The sequence shown here is derived from an EMBL/GenBank/DDBJ whole genome shotgun (WGS) entry which is preliminary data.</text>
</comment>
<dbReference type="SUPFAM" id="SSF52777">
    <property type="entry name" value="CoA-dependent acyltransferases"/>
    <property type="match status" value="1"/>
</dbReference>
<keyword evidence="2" id="KW-1185">Reference proteome</keyword>
<evidence type="ECO:0000313" key="2">
    <source>
        <dbReference type="Proteomes" id="UP001498421"/>
    </source>
</evidence>
<protein>
    <submittedName>
        <fullName evidence="1">Uncharacterized protein</fullName>
    </submittedName>
</protein>
<dbReference type="InterPro" id="IPR023213">
    <property type="entry name" value="CAT-like_dom_sf"/>
</dbReference>
<dbReference type="EMBL" id="JAZAVK010000132">
    <property type="protein sequence ID" value="KAK7420607.1"/>
    <property type="molecule type" value="Genomic_DNA"/>
</dbReference>
<proteinExistence type="predicted"/>
<evidence type="ECO:0000313" key="1">
    <source>
        <dbReference type="EMBL" id="KAK7420607.1"/>
    </source>
</evidence>
<reference evidence="1 2" key="1">
    <citation type="journal article" date="2025" name="Microbiol. Resour. Announc.">
        <title>Draft genome sequences for Neonectria magnoliae and Neonectria punicea, canker pathogens of Liriodendron tulipifera and Acer saccharum in West Virginia.</title>
        <authorList>
            <person name="Petronek H.M."/>
            <person name="Kasson M.T."/>
            <person name="Metheny A.M."/>
            <person name="Stauder C.M."/>
            <person name="Lovett B."/>
            <person name="Lynch S.C."/>
            <person name="Garnas J.R."/>
            <person name="Kasson L.R."/>
            <person name="Stajich J.E."/>
        </authorList>
    </citation>
    <scope>NUCLEOTIDE SEQUENCE [LARGE SCALE GENOMIC DNA]</scope>
    <source>
        <strain evidence="1 2">NRRL 64651</strain>
    </source>
</reference>
<dbReference type="Proteomes" id="UP001498421">
    <property type="component" value="Unassembled WGS sequence"/>
</dbReference>
<gene>
    <name evidence="1" type="ORF">QQZ08_010299</name>
</gene>
<accession>A0ABR1HHZ9</accession>
<dbReference type="Gene3D" id="3.30.559.10">
    <property type="entry name" value="Chloramphenicol acetyltransferase-like domain"/>
    <property type="match status" value="1"/>
</dbReference>